<organism evidence="1 2">
    <name type="scientific">Robertmurraya beringensis</name>
    <dbReference type="NCBI Taxonomy" id="641660"/>
    <lineage>
        <taxon>Bacteria</taxon>
        <taxon>Bacillati</taxon>
        <taxon>Bacillota</taxon>
        <taxon>Bacilli</taxon>
        <taxon>Bacillales</taxon>
        <taxon>Bacillaceae</taxon>
        <taxon>Robertmurraya</taxon>
    </lineage>
</organism>
<evidence type="ECO:0000313" key="1">
    <source>
        <dbReference type="EMBL" id="MFC0477927.1"/>
    </source>
</evidence>
<comment type="caution">
    <text evidence="1">The sequence shown here is derived from an EMBL/GenBank/DDBJ whole genome shotgun (WGS) entry which is preliminary data.</text>
</comment>
<gene>
    <name evidence="1" type="ORF">ACFFHF_22315</name>
</gene>
<evidence type="ECO:0000313" key="2">
    <source>
        <dbReference type="Proteomes" id="UP001589738"/>
    </source>
</evidence>
<accession>A0ABV6KX64</accession>
<evidence type="ECO:0008006" key="3">
    <source>
        <dbReference type="Google" id="ProtNLM"/>
    </source>
</evidence>
<reference evidence="1 2" key="1">
    <citation type="submission" date="2024-09" db="EMBL/GenBank/DDBJ databases">
        <authorList>
            <person name="Sun Q."/>
            <person name="Mori K."/>
        </authorList>
    </citation>
    <scope>NUCLEOTIDE SEQUENCE [LARGE SCALE GENOMIC DNA]</scope>
    <source>
        <strain evidence="1 2">CGMCC 1.9126</strain>
    </source>
</reference>
<sequence>MTVWVLLALAPFITLLFLEEVIQFFYQRYVYGAGKVEKKLFFLIGTCLKKVKNVVQRTKVRVQG</sequence>
<dbReference type="RefSeq" id="WP_160549078.1">
    <property type="nucleotide sequence ID" value="NZ_JBHLUU010000126.1"/>
</dbReference>
<keyword evidence="2" id="KW-1185">Reference proteome</keyword>
<dbReference type="EMBL" id="JBHLUU010000126">
    <property type="protein sequence ID" value="MFC0477927.1"/>
    <property type="molecule type" value="Genomic_DNA"/>
</dbReference>
<name>A0ABV6KX64_9BACI</name>
<proteinExistence type="predicted"/>
<dbReference type="Proteomes" id="UP001589738">
    <property type="component" value="Unassembled WGS sequence"/>
</dbReference>
<protein>
    <recommendedName>
        <fullName evidence="3">ATP synthase F0 subunit 8</fullName>
    </recommendedName>
</protein>